<organism evidence="1 2">
    <name type="scientific">Cohnella lupini</name>
    <dbReference type="NCBI Taxonomy" id="1294267"/>
    <lineage>
        <taxon>Bacteria</taxon>
        <taxon>Bacillati</taxon>
        <taxon>Bacillota</taxon>
        <taxon>Bacilli</taxon>
        <taxon>Bacillales</taxon>
        <taxon>Paenibacillaceae</taxon>
        <taxon>Cohnella</taxon>
    </lineage>
</organism>
<accession>A0A3D9I6V4</accession>
<gene>
    <name evidence="1" type="ORF">DFP95_111174</name>
</gene>
<evidence type="ECO:0000313" key="2">
    <source>
        <dbReference type="Proteomes" id="UP000256869"/>
    </source>
</evidence>
<dbReference type="AlphaFoldDB" id="A0A3D9I6V4"/>
<reference evidence="1 2" key="1">
    <citation type="submission" date="2018-07" db="EMBL/GenBank/DDBJ databases">
        <title>Genomic Encyclopedia of Type Strains, Phase III (KMG-III): the genomes of soil and plant-associated and newly described type strains.</title>
        <authorList>
            <person name="Whitman W."/>
        </authorList>
    </citation>
    <scope>NUCLEOTIDE SEQUENCE [LARGE SCALE GENOMIC DNA]</scope>
    <source>
        <strain evidence="1 2">CECT 8236</strain>
    </source>
</reference>
<dbReference type="RefSeq" id="WP_115994151.1">
    <property type="nucleotide sequence ID" value="NZ_QRDY01000011.1"/>
</dbReference>
<comment type="caution">
    <text evidence="1">The sequence shown here is derived from an EMBL/GenBank/DDBJ whole genome shotgun (WGS) entry which is preliminary data.</text>
</comment>
<dbReference type="Proteomes" id="UP000256869">
    <property type="component" value="Unassembled WGS sequence"/>
</dbReference>
<dbReference type="OrthoDB" id="2639081at2"/>
<keyword evidence="2" id="KW-1185">Reference proteome</keyword>
<evidence type="ECO:0000313" key="1">
    <source>
        <dbReference type="EMBL" id="RED57259.1"/>
    </source>
</evidence>
<proteinExistence type="predicted"/>
<protein>
    <submittedName>
        <fullName evidence="1">Uncharacterized protein</fullName>
    </submittedName>
</protein>
<name>A0A3D9I6V4_9BACL</name>
<dbReference type="EMBL" id="QRDY01000011">
    <property type="protein sequence ID" value="RED57259.1"/>
    <property type="molecule type" value="Genomic_DNA"/>
</dbReference>
<sequence length="118" mass="13005">MPNSVFYFNEDSLRPLFGRAVCVVLNDETRHTGILTSCGPSSIVLNGDRLERAEIAERSLRPVKRSRKSKLHADVSAIKLEEQTPTAYWGTLSIGPAIDVCKDKAVIPLSPVRAVFPL</sequence>